<dbReference type="Proteomes" id="UP000019322">
    <property type="component" value="Chromosome"/>
</dbReference>
<keyword evidence="2" id="KW-0812">Transmembrane</keyword>
<reference evidence="5 6" key="1">
    <citation type="journal article" date="2014" name="Environ. Microbiol.">
        <title>Insights into organohalide respiration and the versatile catabolism of Sulfurospirillum multivorans gained from comparative genomics and physiological studies.</title>
        <authorList>
            <person name="Goris T."/>
            <person name="Schubert T."/>
            <person name="Gadkari J."/>
            <person name="Wubet T."/>
            <person name="Tarkka M."/>
            <person name="Buscot F."/>
            <person name="Adrian L."/>
            <person name="Diekert G."/>
        </authorList>
    </citation>
    <scope>NUCLEOTIDE SEQUENCE [LARGE SCALE GENOMIC DNA]</scope>
    <source>
        <strain evidence="6">DM 12446 / JCM 15788 / NBRC 109480</strain>
    </source>
</reference>
<dbReference type="Gene3D" id="1.10.287.130">
    <property type="match status" value="1"/>
</dbReference>
<protein>
    <submittedName>
        <fullName evidence="5">Histidine kinase</fullName>
    </submittedName>
</protein>
<evidence type="ECO:0000256" key="3">
    <source>
        <dbReference type="SAM" id="SignalP"/>
    </source>
</evidence>
<feature type="domain" description="Solute-binding protein family 3/N-terminal" evidence="4">
    <location>
        <begin position="36"/>
        <end position="257"/>
    </location>
</feature>
<dbReference type="InterPro" id="IPR001638">
    <property type="entry name" value="Solute-binding_3/MltF_N"/>
</dbReference>
<proteinExistence type="predicted"/>
<feature type="signal peptide" evidence="3">
    <location>
        <begin position="1"/>
        <end position="17"/>
    </location>
</feature>
<dbReference type="SUPFAM" id="SSF55874">
    <property type="entry name" value="ATPase domain of HSP90 chaperone/DNA topoisomerase II/histidine kinase"/>
    <property type="match status" value="1"/>
</dbReference>
<dbReference type="InterPro" id="IPR036890">
    <property type="entry name" value="HATPase_C_sf"/>
</dbReference>
<dbReference type="KEGG" id="smul:SMUL_1445"/>
<feature type="transmembrane region" description="Helical" evidence="2">
    <location>
        <begin position="266"/>
        <end position="287"/>
    </location>
</feature>
<accession>A0AA86ALA3</accession>
<evidence type="ECO:0000256" key="1">
    <source>
        <dbReference type="ARBA" id="ARBA00022729"/>
    </source>
</evidence>
<evidence type="ECO:0000256" key="2">
    <source>
        <dbReference type="SAM" id="Phobius"/>
    </source>
</evidence>
<dbReference type="Gene3D" id="3.30.565.10">
    <property type="entry name" value="Histidine kinase-like ATPase, C-terminal domain"/>
    <property type="match status" value="1"/>
</dbReference>
<dbReference type="PANTHER" id="PTHR35936">
    <property type="entry name" value="MEMBRANE-BOUND LYTIC MUREIN TRANSGLYCOSYLASE F"/>
    <property type="match status" value="1"/>
</dbReference>
<dbReference type="SUPFAM" id="SSF53850">
    <property type="entry name" value="Periplasmic binding protein-like II"/>
    <property type="match status" value="1"/>
</dbReference>
<evidence type="ECO:0000259" key="4">
    <source>
        <dbReference type="SMART" id="SM00062"/>
    </source>
</evidence>
<keyword evidence="2" id="KW-0472">Membrane</keyword>
<gene>
    <name evidence="5" type="ORF">SMUL_1445</name>
</gene>
<keyword evidence="5" id="KW-0418">Kinase</keyword>
<keyword evidence="1 3" id="KW-0732">Signal</keyword>
<dbReference type="Pfam" id="PF00497">
    <property type="entry name" value="SBP_bac_3"/>
    <property type="match status" value="1"/>
</dbReference>
<keyword evidence="5" id="KW-0808">Transferase</keyword>
<evidence type="ECO:0000313" key="6">
    <source>
        <dbReference type="Proteomes" id="UP000019322"/>
    </source>
</evidence>
<keyword evidence="2" id="KW-1133">Transmembrane helix</keyword>
<dbReference type="AlphaFoldDB" id="A0AA86ALA3"/>
<dbReference type="EMBL" id="CP007201">
    <property type="protein sequence ID" value="AHJ12706.1"/>
    <property type="molecule type" value="Genomic_DNA"/>
</dbReference>
<dbReference type="SMART" id="SM00062">
    <property type="entry name" value="PBPb"/>
    <property type="match status" value="1"/>
</dbReference>
<sequence length="541" mass="61952">MFKFFLYMFLFCLYVNAGSSLLLTNDEFHYLQEKKIFKLCVDPRSAPFEEITPDGIYKGITADLIYKIAKRIGFSLEVKHVLTWEDSLKLAKSGQCDILTFMSPSEEDNKWLLFSEPLFTEPNVIITREDHAYIENLSTLTDQSIVIPIISDLFSRINKEYINLAVIPVGNKEEALNMVSMQKADMTIYPMIAAAYAIKKERLFNLKISGNLEYHENTIRLSITNNETLLLSLLNKAIATISMEEKELIVNKHISIVIEKGISKHVIQYIILGIVLFFFVLTTFVLWNTYLRKKIAQEVAKSQAIQNKLFQASKEAEIGRIIANISHQWRGILAKIGALNLFTLVQLKNNQPIDRAFITNQSEEIGKLLDFMSNTMQDFLEFYKPSKNIEEFLLIETVNHARGILEPKIQRSHLTFIIEGKNHHKMIGIRNQWVHVWLNLIDNTINAALKNNVKLPYFKIIFSHDEIDIFDNAGGMPSLTNESDMGLGIYMCIELVKKHGGKILYNTIPNGLNVKISFIPNGTPNLKPYEQNLFQSDDESA</sequence>
<dbReference type="PANTHER" id="PTHR35936:SF19">
    <property type="entry name" value="AMINO-ACID-BINDING PROTEIN YXEM-RELATED"/>
    <property type="match status" value="1"/>
</dbReference>
<dbReference type="RefSeq" id="WP_025344581.1">
    <property type="nucleotide sequence ID" value="NZ_CP007201.1"/>
</dbReference>
<feature type="chain" id="PRO_5041661977" evidence="3">
    <location>
        <begin position="18"/>
        <end position="541"/>
    </location>
</feature>
<dbReference type="GO" id="GO:0016301">
    <property type="term" value="F:kinase activity"/>
    <property type="evidence" value="ECO:0007669"/>
    <property type="project" value="UniProtKB-KW"/>
</dbReference>
<organism evidence="5 6">
    <name type="scientific">Sulfurospirillum multivorans (strain DM 12446 / JCM 15788 / NBRC 109480)</name>
    <dbReference type="NCBI Taxonomy" id="1150621"/>
    <lineage>
        <taxon>Bacteria</taxon>
        <taxon>Pseudomonadati</taxon>
        <taxon>Campylobacterota</taxon>
        <taxon>Epsilonproteobacteria</taxon>
        <taxon>Campylobacterales</taxon>
        <taxon>Sulfurospirillaceae</taxon>
        <taxon>Sulfurospirillum</taxon>
    </lineage>
</organism>
<name>A0AA86ALA3_SULMK</name>
<evidence type="ECO:0000313" key="5">
    <source>
        <dbReference type="EMBL" id="AHJ12706.1"/>
    </source>
</evidence>
<dbReference type="Gene3D" id="3.40.190.10">
    <property type="entry name" value="Periplasmic binding protein-like II"/>
    <property type="match status" value="2"/>
</dbReference>